<evidence type="ECO:0000313" key="11">
    <source>
        <dbReference type="EMBL" id="PXF39689.1"/>
    </source>
</evidence>
<comment type="caution">
    <text evidence="11">The sequence shown here is derived from an EMBL/GenBank/DDBJ whole genome shotgun (WGS) entry which is preliminary data.</text>
</comment>
<dbReference type="InterPro" id="IPR049808">
    <property type="entry name" value="CONSTANS-like_Bbox1"/>
</dbReference>
<evidence type="ECO:0000256" key="2">
    <source>
        <dbReference type="ARBA" id="ARBA00022723"/>
    </source>
</evidence>
<gene>
    <name evidence="11" type="ORF">BWQ96_10606</name>
</gene>
<feature type="compositionally biased region" description="Basic and acidic residues" evidence="9">
    <location>
        <begin position="200"/>
        <end position="210"/>
    </location>
</feature>
<dbReference type="PANTHER" id="PTHR31832">
    <property type="entry name" value="B-BOX ZINC FINGER PROTEIN 22"/>
    <property type="match status" value="1"/>
</dbReference>
<dbReference type="Proteomes" id="UP000247409">
    <property type="component" value="Unassembled WGS sequence"/>
</dbReference>
<evidence type="ECO:0000256" key="3">
    <source>
        <dbReference type="ARBA" id="ARBA00022737"/>
    </source>
</evidence>
<evidence type="ECO:0000256" key="5">
    <source>
        <dbReference type="ARBA" id="ARBA00023015"/>
    </source>
</evidence>
<feature type="region of interest" description="Disordered" evidence="9">
    <location>
        <begin position="195"/>
        <end position="218"/>
    </location>
</feature>
<keyword evidence="12" id="KW-1185">Reference proteome</keyword>
<organism evidence="11 12">
    <name type="scientific">Gracilariopsis chorda</name>
    <dbReference type="NCBI Taxonomy" id="448386"/>
    <lineage>
        <taxon>Eukaryota</taxon>
        <taxon>Rhodophyta</taxon>
        <taxon>Florideophyceae</taxon>
        <taxon>Rhodymeniophycidae</taxon>
        <taxon>Gracilariales</taxon>
        <taxon>Gracilariaceae</taxon>
        <taxon>Gracilariopsis</taxon>
    </lineage>
</organism>
<protein>
    <submittedName>
        <fullName evidence="11">Zinc finger protein CONSTANS-LIKE 2</fullName>
    </submittedName>
</protein>
<dbReference type="InterPro" id="IPR051979">
    <property type="entry name" value="B-box_zinc_finger"/>
</dbReference>
<keyword evidence="2" id="KW-0479">Metal-binding</keyword>
<evidence type="ECO:0000259" key="10">
    <source>
        <dbReference type="PROSITE" id="PS50119"/>
    </source>
</evidence>
<dbReference type="OrthoDB" id="153872at2759"/>
<evidence type="ECO:0000256" key="1">
    <source>
        <dbReference type="ARBA" id="ARBA00004123"/>
    </source>
</evidence>
<dbReference type="STRING" id="448386.A0A2V3IC69"/>
<evidence type="ECO:0000256" key="8">
    <source>
        <dbReference type="PROSITE-ProRule" id="PRU00024"/>
    </source>
</evidence>
<keyword evidence="6" id="KW-0804">Transcription</keyword>
<evidence type="ECO:0000256" key="4">
    <source>
        <dbReference type="ARBA" id="ARBA00022833"/>
    </source>
</evidence>
<accession>A0A2V3IC69</accession>
<dbReference type="GO" id="GO:0008270">
    <property type="term" value="F:zinc ion binding"/>
    <property type="evidence" value="ECO:0007669"/>
    <property type="project" value="UniProtKB-KW"/>
</dbReference>
<dbReference type="PROSITE" id="PS50119">
    <property type="entry name" value="ZF_BBOX"/>
    <property type="match status" value="1"/>
</dbReference>
<keyword evidence="7" id="KW-0539">Nucleus</keyword>
<reference evidence="11 12" key="1">
    <citation type="journal article" date="2018" name="Mol. Biol. Evol.">
        <title>Analysis of the draft genome of the red seaweed Gracilariopsis chorda provides insights into genome size evolution in Rhodophyta.</title>
        <authorList>
            <person name="Lee J."/>
            <person name="Yang E.C."/>
            <person name="Graf L."/>
            <person name="Yang J.H."/>
            <person name="Qiu H."/>
            <person name="Zel Zion U."/>
            <person name="Chan C.X."/>
            <person name="Stephens T.G."/>
            <person name="Weber A.P.M."/>
            <person name="Boo G.H."/>
            <person name="Boo S.M."/>
            <person name="Kim K.M."/>
            <person name="Shin Y."/>
            <person name="Jung M."/>
            <person name="Lee S.J."/>
            <person name="Yim H.S."/>
            <person name="Lee J.H."/>
            <person name="Bhattacharya D."/>
            <person name="Yoon H.S."/>
        </authorList>
    </citation>
    <scope>NUCLEOTIDE SEQUENCE [LARGE SCALE GENOMIC DNA]</scope>
    <source>
        <strain evidence="11 12">SKKU-2015</strain>
        <tissue evidence="11">Whole body</tissue>
    </source>
</reference>
<dbReference type="SMART" id="SM00336">
    <property type="entry name" value="BBOX"/>
    <property type="match status" value="1"/>
</dbReference>
<name>A0A2V3IC69_9FLOR</name>
<dbReference type="Pfam" id="PF00643">
    <property type="entry name" value="zf-B_box"/>
    <property type="match status" value="1"/>
</dbReference>
<sequence>MSTTLCASCRTIDASVYCQADSAYLCTICDHSIHSANKLSRRHSRIPIHNNSFSPIAPSTDTLLDHSESSTLPSAETDNLISILPPGVSSNAFSVDDLLDSIVPQPNDDHLTSMAGAYVKKEAETLLQSSGLSLDAMVPQLDVWSGLHQVPNSLADEADHQPAALTFPLSCPTCPLFNPNHLQCRARCTNTKWASSTDDSEIHAQEKEAPSGRFGTFP</sequence>
<dbReference type="InterPro" id="IPR000315">
    <property type="entry name" value="Znf_B-box"/>
</dbReference>
<dbReference type="GO" id="GO:0005634">
    <property type="term" value="C:nucleus"/>
    <property type="evidence" value="ECO:0007669"/>
    <property type="project" value="UniProtKB-SubCell"/>
</dbReference>
<evidence type="ECO:0000256" key="7">
    <source>
        <dbReference type="ARBA" id="ARBA00023242"/>
    </source>
</evidence>
<feature type="domain" description="B box-type" evidence="10">
    <location>
        <begin position="1"/>
        <end position="48"/>
    </location>
</feature>
<evidence type="ECO:0000256" key="9">
    <source>
        <dbReference type="SAM" id="MobiDB-lite"/>
    </source>
</evidence>
<dbReference type="CDD" id="cd19821">
    <property type="entry name" value="Bbox1_BBX-like"/>
    <property type="match status" value="1"/>
</dbReference>
<dbReference type="EMBL" id="NBIV01000517">
    <property type="protein sequence ID" value="PXF39689.1"/>
    <property type="molecule type" value="Genomic_DNA"/>
</dbReference>
<comment type="subcellular location">
    <subcellularLocation>
        <location evidence="1">Nucleus</location>
    </subcellularLocation>
</comment>
<keyword evidence="3" id="KW-0677">Repeat</keyword>
<dbReference type="AlphaFoldDB" id="A0A2V3IC69"/>
<evidence type="ECO:0000256" key="6">
    <source>
        <dbReference type="ARBA" id="ARBA00023163"/>
    </source>
</evidence>
<proteinExistence type="predicted"/>
<evidence type="ECO:0000313" key="12">
    <source>
        <dbReference type="Proteomes" id="UP000247409"/>
    </source>
</evidence>
<dbReference type="PANTHER" id="PTHR31832:SF63">
    <property type="entry name" value="B-BOX ZINC FINGER PROTEIN 23"/>
    <property type="match status" value="1"/>
</dbReference>
<keyword evidence="5" id="KW-0805">Transcription regulation</keyword>
<keyword evidence="4" id="KW-0862">Zinc</keyword>
<keyword evidence="8" id="KW-0863">Zinc-finger</keyword>